<dbReference type="InterPro" id="IPR005761">
    <property type="entry name" value="UDP-N-AcMur-Glu-dNH2Pim_ligase"/>
</dbReference>
<comment type="PTM">
    <text evidence="7">Carboxylation is probably crucial for Mg(2+) binding and, consequently, for the gamma-phosphate positioning of ATP.</text>
</comment>
<feature type="short sequence motif" description="Meso-diaminopimelate recognition motif" evidence="7">
    <location>
        <begin position="445"/>
        <end position="448"/>
    </location>
</feature>
<feature type="domain" description="Mur ligase N-terminal catalytic" evidence="9">
    <location>
        <begin position="56"/>
        <end position="129"/>
    </location>
</feature>
<keyword evidence="7 12" id="KW-0436">Ligase</keyword>
<dbReference type="STRING" id="665004.AC529_03920"/>
<dbReference type="PANTHER" id="PTHR23135">
    <property type="entry name" value="MUR LIGASE FAMILY MEMBER"/>
    <property type="match status" value="1"/>
</dbReference>
<name>A0A147KKT3_THECS</name>
<dbReference type="NCBIfam" id="NF001124">
    <property type="entry name" value="PRK00139.1-2"/>
    <property type="match status" value="1"/>
</dbReference>
<dbReference type="InterPro" id="IPR036565">
    <property type="entry name" value="Mur-like_cat_sf"/>
</dbReference>
<dbReference type="GO" id="GO:0000287">
    <property type="term" value="F:magnesium ion binding"/>
    <property type="evidence" value="ECO:0007669"/>
    <property type="project" value="UniProtKB-UniRule"/>
</dbReference>
<dbReference type="InterPro" id="IPR004101">
    <property type="entry name" value="Mur_ligase_C"/>
</dbReference>
<dbReference type="Proteomes" id="UP000074382">
    <property type="component" value="Unassembled WGS sequence"/>
</dbReference>
<dbReference type="RefSeq" id="WP_068757061.1">
    <property type="nucleotide sequence ID" value="NZ_KQ950183.1"/>
</dbReference>
<dbReference type="PATRIC" id="fig|665004.4.peg.2891"/>
<dbReference type="AlphaFoldDB" id="A0A147KKT3"/>
<comment type="caution">
    <text evidence="7">Lacks conserved residue(s) required for the propagation of feature annotation.</text>
</comment>
<comment type="caution">
    <text evidence="12">The sequence shown here is derived from an EMBL/GenBank/DDBJ whole genome shotgun (WGS) entry which is preliminary data.</text>
</comment>
<comment type="subcellular location">
    <subcellularLocation>
        <location evidence="7 8">Cytoplasm</location>
    </subcellularLocation>
</comment>
<evidence type="ECO:0000259" key="11">
    <source>
        <dbReference type="Pfam" id="PF08245"/>
    </source>
</evidence>
<dbReference type="EMBL" id="LGEM01000017">
    <property type="protein sequence ID" value="KUP97930.1"/>
    <property type="molecule type" value="Genomic_DNA"/>
</dbReference>
<evidence type="ECO:0000256" key="2">
    <source>
        <dbReference type="ARBA" id="ARBA00022618"/>
    </source>
</evidence>
<dbReference type="NCBIfam" id="TIGR01085">
    <property type="entry name" value="murE"/>
    <property type="match status" value="1"/>
</dbReference>
<keyword evidence="4 7" id="KW-0573">Peptidoglycan synthesis</keyword>
<dbReference type="GO" id="GO:0008765">
    <property type="term" value="F:UDP-N-acetylmuramoylalanyl-D-glutamate-2,6-diaminopimelate ligase activity"/>
    <property type="evidence" value="ECO:0007669"/>
    <property type="project" value="UniProtKB-UniRule"/>
</dbReference>
<evidence type="ECO:0000259" key="9">
    <source>
        <dbReference type="Pfam" id="PF01225"/>
    </source>
</evidence>
<feature type="binding site" evidence="7">
    <location>
        <position position="505"/>
    </location>
    <ligand>
        <name>meso-2,6-diaminopimelate</name>
        <dbReference type="ChEBI" id="CHEBI:57791"/>
    </ligand>
</feature>
<dbReference type="GO" id="GO:0009252">
    <property type="term" value="P:peptidoglycan biosynthetic process"/>
    <property type="evidence" value="ECO:0007669"/>
    <property type="project" value="UniProtKB-UniRule"/>
</dbReference>
<dbReference type="InterPro" id="IPR035911">
    <property type="entry name" value="MurE/MurF_N"/>
</dbReference>
<feature type="binding site" evidence="7">
    <location>
        <begin position="188"/>
        <end position="189"/>
    </location>
    <ligand>
        <name>UDP-N-acetyl-alpha-D-muramoyl-L-alanyl-D-glutamate</name>
        <dbReference type="ChEBI" id="CHEBI:83900"/>
    </ligand>
</feature>
<comment type="catalytic activity">
    <reaction evidence="7">
        <text>UDP-N-acetyl-alpha-D-muramoyl-L-alanyl-D-glutamate + meso-2,6-diaminopimelate + ATP = UDP-N-acetyl-alpha-D-muramoyl-L-alanyl-gamma-D-glutamyl-meso-2,6-diaminopimelate + ADP + phosphate + H(+)</text>
        <dbReference type="Rhea" id="RHEA:23676"/>
        <dbReference type="ChEBI" id="CHEBI:15378"/>
        <dbReference type="ChEBI" id="CHEBI:30616"/>
        <dbReference type="ChEBI" id="CHEBI:43474"/>
        <dbReference type="ChEBI" id="CHEBI:57791"/>
        <dbReference type="ChEBI" id="CHEBI:83900"/>
        <dbReference type="ChEBI" id="CHEBI:83905"/>
        <dbReference type="ChEBI" id="CHEBI:456216"/>
        <dbReference type="EC" id="6.3.2.13"/>
    </reaction>
</comment>
<evidence type="ECO:0000256" key="7">
    <source>
        <dbReference type="HAMAP-Rule" id="MF_00208"/>
    </source>
</evidence>
<evidence type="ECO:0000256" key="5">
    <source>
        <dbReference type="ARBA" id="ARBA00023306"/>
    </source>
</evidence>
<evidence type="ECO:0000256" key="8">
    <source>
        <dbReference type="RuleBase" id="RU004135"/>
    </source>
</evidence>
<feature type="binding site" evidence="7">
    <location>
        <begin position="445"/>
        <end position="448"/>
    </location>
    <ligand>
        <name>meso-2,6-diaminopimelate</name>
        <dbReference type="ChEBI" id="CHEBI:57791"/>
    </ligand>
</feature>
<comment type="similarity">
    <text evidence="1 7">Belongs to the MurCDEF family. MurE subfamily.</text>
</comment>
<protein>
    <recommendedName>
        <fullName evidence="7">UDP-N-acetylmuramoyl-L-alanyl-D-glutamate--2,6-diaminopimelate ligase</fullName>
        <ecNumber evidence="7">6.3.2.13</ecNumber>
    </recommendedName>
    <alternativeName>
        <fullName evidence="7">Meso-A2pm-adding enzyme</fullName>
    </alternativeName>
    <alternativeName>
        <fullName evidence="7">Meso-diaminopimelate-adding enzyme</fullName>
    </alternativeName>
    <alternativeName>
        <fullName evidence="7">UDP-MurNAc-L-Ala-D-Glu:meso-diaminopimelate ligase</fullName>
    </alternativeName>
    <alternativeName>
        <fullName evidence="7">UDP-MurNAc-tripeptide synthetase</fullName>
    </alternativeName>
    <alternativeName>
        <fullName evidence="7">UDP-N-acetylmuramyl-tripeptide synthetase</fullName>
    </alternativeName>
</protein>
<evidence type="ECO:0000256" key="3">
    <source>
        <dbReference type="ARBA" id="ARBA00022960"/>
    </source>
</evidence>
<dbReference type="SUPFAM" id="SSF53623">
    <property type="entry name" value="MurD-like peptide ligases, catalytic domain"/>
    <property type="match status" value="1"/>
</dbReference>
<comment type="pathway">
    <text evidence="7 8">Cell wall biogenesis; peptidoglycan biosynthesis.</text>
</comment>
<dbReference type="GO" id="GO:0008360">
    <property type="term" value="P:regulation of cell shape"/>
    <property type="evidence" value="ECO:0007669"/>
    <property type="project" value="UniProtKB-KW"/>
</dbReference>
<feature type="binding site" evidence="7">
    <location>
        <position position="223"/>
    </location>
    <ligand>
        <name>UDP-N-acetyl-alpha-D-muramoyl-L-alanyl-D-glutamate</name>
        <dbReference type="ChEBI" id="CHEBI:83900"/>
    </ligand>
</feature>
<feature type="modified residue" description="N6-carboxylysine" evidence="7">
    <location>
        <position position="255"/>
    </location>
</feature>
<comment type="cofactor">
    <cofactor evidence="7">
        <name>Mg(2+)</name>
        <dbReference type="ChEBI" id="CHEBI:18420"/>
    </cofactor>
</comment>
<dbReference type="InterPro" id="IPR036615">
    <property type="entry name" value="Mur_ligase_C_dom_sf"/>
</dbReference>
<feature type="domain" description="Mur ligase central" evidence="11">
    <location>
        <begin position="144"/>
        <end position="349"/>
    </location>
</feature>
<dbReference type="Gene3D" id="3.90.190.20">
    <property type="entry name" value="Mur ligase, C-terminal domain"/>
    <property type="match status" value="1"/>
</dbReference>
<feature type="binding site" evidence="7">
    <location>
        <position position="501"/>
    </location>
    <ligand>
        <name>meso-2,6-diaminopimelate</name>
        <dbReference type="ChEBI" id="CHEBI:57791"/>
    </ligand>
</feature>
<keyword evidence="6 7" id="KW-0961">Cell wall biogenesis/degradation</keyword>
<dbReference type="OrthoDB" id="9800958at2"/>
<evidence type="ECO:0000259" key="10">
    <source>
        <dbReference type="Pfam" id="PF02875"/>
    </source>
</evidence>
<keyword evidence="2 7" id="KW-0132">Cell division</keyword>
<dbReference type="Gene3D" id="3.40.1190.10">
    <property type="entry name" value="Mur-like, catalytic domain"/>
    <property type="match status" value="1"/>
</dbReference>
<keyword evidence="7" id="KW-0547">Nucleotide-binding</keyword>
<dbReference type="Gene3D" id="3.40.1390.10">
    <property type="entry name" value="MurE/MurF, N-terminal domain"/>
    <property type="match status" value="1"/>
</dbReference>
<dbReference type="UniPathway" id="UPA00219"/>
<dbReference type="Pfam" id="PF08245">
    <property type="entry name" value="Mur_ligase_M"/>
    <property type="match status" value="1"/>
</dbReference>
<reference evidence="13" key="1">
    <citation type="journal article" date="2017" name="Acta Aliment.">
        <title>Plant polysaccharide degrading enzyme system of Thermpbifida cellulosilytica TB100 revealed by de novo genome project data.</title>
        <authorList>
            <person name="Toth A."/>
            <person name="Baka E."/>
            <person name="Luzics S."/>
            <person name="Bata-Vidacs I."/>
            <person name="Nagy I."/>
            <person name="Balint B."/>
            <person name="Herceg R."/>
            <person name="Olasz F."/>
            <person name="Wilk T."/>
            <person name="Nagy T."/>
            <person name="Kriszt B."/>
            <person name="Nagy I."/>
            <person name="Kukolya J."/>
        </authorList>
    </citation>
    <scope>NUCLEOTIDE SEQUENCE [LARGE SCALE GENOMIC DNA]</scope>
    <source>
        <strain evidence="13">TB100</strain>
    </source>
</reference>
<dbReference type="GO" id="GO:0071555">
    <property type="term" value="P:cell wall organization"/>
    <property type="evidence" value="ECO:0007669"/>
    <property type="project" value="UniProtKB-KW"/>
</dbReference>
<dbReference type="PANTHER" id="PTHR23135:SF4">
    <property type="entry name" value="UDP-N-ACETYLMURAMOYL-L-ALANYL-D-GLUTAMATE--2,6-DIAMINOPIMELATE LIGASE MURE HOMOLOG, CHLOROPLASTIC"/>
    <property type="match status" value="1"/>
</dbReference>
<evidence type="ECO:0000256" key="1">
    <source>
        <dbReference type="ARBA" id="ARBA00005898"/>
    </source>
</evidence>
<evidence type="ECO:0000256" key="6">
    <source>
        <dbReference type="ARBA" id="ARBA00023316"/>
    </source>
</evidence>
<dbReference type="Pfam" id="PF02875">
    <property type="entry name" value="Mur_ligase_C"/>
    <property type="match status" value="1"/>
</dbReference>
<organism evidence="12 13">
    <name type="scientific">Thermobifida cellulosilytica TB100</name>
    <dbReference type="NCBI Taxonomy" id="665004"/>
    <lineage>
        <taxon>Bacteria</taxon>
        <taxon>Bacillati</taxon>
        <taxon>Actinomycetota</taxon>
        <taxon>Actinomycetes</taxon>
        <taxon>Streptosporangiales</taxon>
        <taxon>Nocardiopsidaceae</taxon>
        <taxon>Thermobifida</taxon>
    </lineage>
</organism>
<keyword evidence="5 7" id="KW-0131">Cell cycle</keyword>
<keyword evidence="3 7" id="KW-0133">Cell shape</keyword>
<dbReference type="GO" id="GO:0005524">
    <property type="term" value="F:ATP binding"/>
    <property type="evidence" value="ECO:0007669"/>
    <property type="project" value="UniProtKB-UniRule"/>
</dbReference>
<dbReference type="HAMAP" id="MF_00208">
    <property type="entry name" value="MurE"/>
    <property type="match status" value="1"/>
</dbReference>
<evidence type="ECO:0000256" key="4">
    <source>
        <dbReference type="ARBA" id="ARBA00022984"/>
    </source>
</evidence>
<feature type="binding site" evidence="7">
    <location>
        <position position="215"/>
    </location>
    <ligand>
        <name>UDP-N-acetyl-alpha-D-muramoyl-L-alanyl-D-glutamate</name>
        <dbReference type="ChEBI" id="CHEBI:83900"/>
    </ligand>
</feature>
<dbReference type="Pfam" id="PF01225">
    <property type="entry name" value="Mur_ligase"/>
    <property type="match status" value="1"/>
</dbReference>
<keyword evidence="13" id="KW-1185">Reference proteome</keyword>
<accession>A0A147KKT3</accession>
<feature type="domain" description="Mur ligase C-terminal" evidence="10">
    <location>
        <begin position="372"/>
        <end position="503"/>
    </location>
</feature>
<evidence type="ECO:0000313" key="12">
    <source>
        <dbReference type="EMBL" id="KUP97930.1"/>
    </source>
</evidence>
<keyword evidence="7" id="KW-0067">ATP-binding</keyword>
<sequence length="534" mass="56708">MRPEHVQPRPLSELVPLLGPDAFVTCVDPLEPPLGSAAAPQAAEPEQPHDVASVLVSGITHDSRAVRPGDLYAALPGQRVHGAKFAEQAARAGAVAVLTDPAGYDRAAATRLPVITVPDPRALLGDVAAWIYGRPAGELLLIGITGTSGKTTVSYLVESGLRAAGLRSGLVGTVEIRVDDERVASSLTTPEATDLHGLFALMREREVDGVAMEVSSHALALGRVDGVRYDVAVFTNLSQDHLDFHSDLRDYFDTKARLFTPEFAKVAVVNRDDTFGRELVDRITEQGAIPVTTFSAAGDAEADWYATDVVLGPEGSRFRVVGPGGMEMDASVRLPGPFNVSNALAAIVALIEAGVQLPTALDGVAAAPGVPGRMERIDEGQNFTAVVDYSHKPGAIEAVLTSLRSITKGRLTIVVGCGGDRDRGKRPLMGEAAARLADAVVLTDDNPRSEDPITIVTSMLEGVAKVPVDQRARITVEPDRRTAIELAVERAKPGDVLVVAGKGHERGQYVGDRVLPFDDREVLREALRWRVGGE</sequence>
<feature type="binding site" evidence="7">
    <location>
        <begin position="146"/>
        <end position="152"/>
    </location>
    <ligand>
        <name>ATP</name>
        <dbReference type="ChEBI" id="CHEBI:30616"/>
    </ligand>
</feature>
<dbReference type="InterPro" id="IPR013221">
    <property type="entry name" value="Mur_ligase_cen"/>
</dbReference>
<keyword evidence="7" id="KW-0460">Magnesium</keyword>
<dbReference type="InterPro" id="IPR000713">
    <property type="entry name" value="Mur_ligase_N"/>
</dbReference>
<dbReference type="NCBIfam" id="NF001126">
    <property type="entry name" value="PRK00139.1-4"/>
    <property type="match status" value="1"/>
</dbReference>
<feature type="binding site" evidence="7">
    <location>
        <position position="63"/>
    </location>
    <ligand>
        <name>UDP-N-acetyl-alpha-D-muramoyl-L-alanyl-D-glutamate</name>
        <dbReference type="ChEBI" id="CHEBI:83900"/>
    </ligand>
</feature>
<feature type="binding site" evidence="7">
    <location>
        <position position="421"/>
    </location>
    <ligand>
        <name>meso-2,6-diaminopimelate</name>
        <dbReference type="ChEBI" id="CHEBI:57791"/>
    </ligand>
</feature>
<gene>
    <name evidence="7" type="primary">murE</name>
    <name evidence="12" type="ORF">AC529_03920</name>
</gene>
<dbReference type="SUPFAM" id="SSF53244">
    <property type="entry name" value="MurD-like peptide ligases, peptide-binding domain"/>
    <property type="match status" value="1"/>
</dbReference>
<dbReference type="GO" id="GO:0005737">
    <property type="term" value="C:cytoplasm"/>
    <property type="evidence" value="ECO:0007669"/>
    <property type="project" value="UniProtKB-SubCell"/>
</dbReference>
<proteinExistence type="inferred from homology"/>
<dbReference type="SUPFAM" id="SSF63418">
    <property type="entry name" value="MurE/MurF N-terminal domain"/>
    <property type="match status" value="1"/>
</dbReference>
<comment type="function">
    <text evidence="7">Catalyzes the addition of meso-diaminopimelic acid to the nucleotide precursor UDP-N-acetylmuramoyl-L-alanyl-D-glutamate (UMAG) in the biosynthesis of bacterial cell-wall peptidoglycan.</text>
</comment>
<dbReference type="EC" id="6.3.2.13" evidence="7"/>
<evidence type="ECO:0000313" key="13">
    <source>
        <dbReference type="Proteomes" id="UP000074382"/>
    </source>
</evidence>
<keyword evidence="7" id="KW-0963">Cytoplasm</keyword>
<dbReference type="GO" id="GO:0051301">
    <property type="term" value="P:cell division"/>
    <property type="evidence" value="ECO:0007669"/>
    <property type="project" value="UniProtKB-KW"/>
</dbReference>